<feature type="transmembrane region" description="Helical" evidence="1">
    <location>
        <begin position="90"/>
        <end position="107"/>
    </location>
</feature>
<keyword evidence="1" id="KW-0812">Transmembrane</keyword>
<accession>A0AB39C2P4</accession>
<keyword evidence="1" id="KW-0472">Membrane</keyword>
<evidence type="ECO:0000313" key="2">
    <source>
        <dbReference type="EMBL" id="XDJ01062.1"/>
    </source>
</evidence>
<reference evidence="2" key="1">
    <citation type="submission" date="2024-06" db="EMBL/GenBank/DDBJ databases">
        <title>This phage originates from the Bacteriophage catalogue of the Bacteriophage Competence Centre, Department of Microbiology und Biotechnology, Max Rubner-Institut, Kiel, Germany.</title>
        <authorList>
            <person name="Sprotte S."/>
            <person name="Brinks E."/>
            <person name="Hille F."/>
        </authorList>
    </citation>
    <scope>NUCLEOTIDE SEQUENCE</scope>
</reference>
<name>A0AB39C2P4_9CAUD</name>
<feature type="transmembrane region" description="Helical" evidence="1">
    <location>
        <begin position="54"/>
        <end position="75"/>
    </location>
</feature>
<organism evidence="2">
    <name type="scientific">Klebsiella phage PMBT64</name>
    <dbReference type="NCBI Taxonomy" id="3229740"/>
    <lineage>
        <taxon>Viruses</taxon>
        <taxon>Duplodnaviria</taxon>
        <taxon>Heunggongvirae</taxon>
        <taxon>Uroviricota</taxon>
        <taxon>Caudoviricetes</taxon>
    </lineage>
</organism>
<dbReference type="Pfam" id="PF05106">
    <property type="entry name" value="Phage_holin_3_1"/>
    <property type="match status" value="1"/>
</dbReference>
<sequence length="123" mass="13683">MAPINNTGAFLLGDFFHGITDIYRMYKTDLDYPLAAAVMATLRHIQLGHDRRQVWTNAIMAAMFANGITFIITIIADSIPGMGWIADRDAGWIVACLLGYVGIDKAIKISEKYFPSMNLRGKK</sequence>
<keyword evidence="1" id="KW-1133">Transmembrane helix</keyword>
<proteinExistence type="predicted"/>
<dbReference type="EMBL" id="PP926510">
    <property type="protein sequence ID" value="XDJ01062.1"/>
    <property type="molecule type" value="Genomic_DNA"/>
</dbReference>
<protein>
    <recommendedName>
        <fullName evidence="3">Holin</fullName>
    </recommendedName>
</protein>
<dbReference type="InterPro" id="IPR006481">
    <property type="entry name" value="Phage_lambda_GpS_holin"/>
</dbReference>
<evidence type="ECO:0000256" key="1">
    <source>
        <dbReference type="SAM" id="Phobius"/>
    </source>
</evidence>
<evidence type="ECO:0008006" key="3">
    <source>
        <dbReference type="Google" id="ProtNLM"/>
    </source>
</evidence>